<keyword evidence="12" id="KW-1185">Reference proteome</keyword>
<dbReference type="OrthoDB" id="440324at2759"/>
<keyword evidence="4 9" id="KW-0156">Chromatin regulator</keyword>
<evidence type="ECO:0000256" key="3">
    <source>
        <dbReference type="ARBA" id="ARBA00018504"/>
    </source>
</evidence>
<evidence type="ECO:0000256" key="8">
    <source>
        <dbReference type="ARBA" id="ARBA00023242"/>
    </source>
</evidence>
<dbReference type="PANTHER" id="PTHR13476">
    <property type="entry name" value="CHROMATIN MODIFICATION-RELATED PROTEIN MEAF6"/>
    <property type="match status" value="1"/>
</dbReference>
<protein>
    <recommendedName>
        <fullName evidence="3 9">Chromatin modification-related protein EAF6</fullName>
    </recommendedName>
</protein>
<keyword evidence="5 9" id="KW-0805">Transcription regulation</keyword>
<evidence type="ECO:0000313" key="12">
    <source>
        <dbReference type="Proteomes" id="UP000258309"/>
    </source>
</evidence>
<comment type="subunit">
    <text evidence="9">Component of the NuA4 histone acetyltransferase complex.</text>
</comment>
<accession>A0A3E2HFS7</accession>
<name>A0A3E2HFS7_SCYLI</name>
<feature type="compositionally biased region" description="Basic and acidic residues" evidence="10">
    <location>
        <begin position="161"/>
        <end position="175"/>
    </location>
</feature>
<keyword evidence="8 9" id="KW-0539">Nucleus</keyword>
<feature type="non-terminal residue" evidence="11">
    <location>
        <position position="185"/>
    </location>
</feature>
<comment type="similarity">
    <text evidence="2 9">Belongs to the EAF6 family.</text>
</comment>
<keyword evidence="9" id="KW-0234">DNA repair</keyword>
<feature type="region of interest" description="Disordered" evidence="10">
    <location>
        <begin position="1"/>
        <end position="21"/>
    </location>
</feature>
<dbReference type="STRING" id="5539.A0A3E2HFS7"/>
<feature type="region of interest" description="Disordered" evidence="10">
    <location>
        <begin position="60"/>
        <end position="93"/>
    </location>
</feature>
<dbReference type="GO" id="GO:0006281">
    <property type="term" value="P:DNA repair"/>
    <property type="evidence" value="ECO:0007669"/>
    <property type="project" value="UniProtKB-UniRule"/>
</dbReference>
<dbReference type="Proteomes" id="UP000258309">
    <property type="component" value="Unassembled WGS sequence"/>
</dbReference>
<dbReference type="EMBL" id="NCSJ02000063">
    <property type="protein sequence ID" value="RFU32002.1"/>
    <property type="molecule type" value="Genomic_DNA"/>
</dbReference>
<dbReference type="InterPro" id="IPR015418">
    <property type="entry name" value="Eaf6"/>
</dbReference>
<evidence type="ECO:0000256" key="7">
    <source>
        <dbReference type="ARBA" id="ARBA00023163"/>
    </source>
</evidence>
<proteinExistence type="inferred from homology"/>
<evidence type="ECO:0000256" key="6">
    <source>
        <dbReference type="ARBA" id="ARBA00023054"/>
    </source>
</evidence>
<evidence type="ECO:0000256" key="10">
    <source>
        <dbReference type="SAM" id="MobiDB-lite"/>
    </source>
</evidence>
<evidence type="ECO:0000256" key="5">
    <source>
        <dbReference type="ARBA" id="ARBA00023015"/>
    </source>
</evidence>
<feature type="compositionally biased region" description="Polar residues" evidence="10">
    <location>
        <begin position="136"/>
        <end position="151"/>
    </location>
</feature>
<keyword evidence="7 9" id="KW-0804">Transcription</keyword>
<comment type="function">
    <text evidence="9">Component of the NuA4 histone acetyltransferase complex which is involved in transcriptional activation of selected genes principally by acetylation of nucleosomal histone H4 and H2A. The NuA4 complex is also involved in DNA repair.</text>
</comment>
<evidence type="ECO:0000256" key="9">
    <source>
        <dbReference type="RuleBase" id="RU368022"/>
    </source>
</evidence>
<comment type="caution">
    <text evidence="11">The sequence shown here is derived from an EMBL/GenBank/DDBJ whole genome shotgun (WGS) entry which is preliminary data.</text>
</comment>
<comment type="subcellular location">
    <subcellularLocation>
        <location evidence="1 9">Nucleus</location>
    </subcellularLocation>
</comment>
<keyword evidence="9" id="KW-0227">DNA damage</keyword>
<evidence type="ECO:0000256" key="2">
    <source>
        <dbReference type="ARBA" id="ARBA00010916"/>
    </source>
</evidence>
<dbReference type="OMA" id="GPMEQNR"/>
<dbReference type="GO" id="GO:0006325">
    <property type="term" value="P:chromatin organization"/>
    <property type="evidence" value="ECO:0007669"/>
    <property type="project" value="UniProtKB-KW"/>
</dbReference>
<dbReference type="AlphaFoldDB" id="A0A3E2HFS7"/>
<evidence type="ECO:0000256" key="1">
    <source>
        <dbReference type="ARBA" id="ARBA00004123"/>
    </source>
</evidence>
<reference evidence="11 12" key="1">
    <citation type="submission" date="2018-05" db="EMBL/GenBank/DDBJ databases">
        <title>Draft genome sequence of Scytalidium lignicola DSM 105466, a ubiquitous saprotrophic fungus.</title>
        <authorList>
            <person name="Buettner E."/>
            <person name="Gebauer A.M."/>
            <person name="Hofrichter M."/>
            <person name="Liers C."/>
            <person name="Kellner H."/>
        </authorList>
    </citation>
    <scope>NUCLEOTIDE SEQUENCE [LARGE SCALE GENOMIC DNA]</scope>
    <source>
        <strain evidence="11 12">DSM 105466</strain>
    </source>
</reference>
<evidence type="ECO:0000313" key="11">
    <source>
        <dbReference type="EMBL" id="RFU32002.1"/>
    </source>
</evidence>
<keyword evidence="6" id="KW-0175">Coiled coil</keyword>
<gene>
    <name evidence="11" type="ORF">B7463_g4301</name>
</gene>
<evidence type="ECO:0000256" key="4">
    <source>
        <dbReference type="ARBA" id="ARBA00022853"/>
    </source>
</evidence>
<organism evidence="11 12">
    <name type="scientific">Scytalidium lignicola</name>
    <name type="common">Hyphomycete</name>
    <dbReference type="NCBI Taxonomy" id="5539"/>
    <lineage>
        <taxon>Eukaryota</taxon>
        <taxon>Fungi</taxon>
        <taxon>Dikarya</taxon>
        <taxon>Ascomycota</taxon>
        <taxon>Pezizomycotina</taxon>
        <taxon>Leotiomycetes</taxon>
        <taxon>Leotiomycetes incertae sedis</taxon>
        <taxon>Scytalidium</taxon>
    </lineage>
</organism>
<dbReference type="GO" id="GO:0035267">
    <property type="term" value="C:NuA4 histone acetyltransferase complex"/>
    <property type="evidence" value="ECO:0007669"/>
    <property type="project" value="UniProtKB-UniRule"/>
</dbReference>
<sequence>MAENVPPASANGDVPGQPFYEKTRQHLKELLHKRRLLERSLTAQEEAIYKKETEYLEETPNGNIITGFESYTKGTSSTAPNGSRRKGGIGEGNRVFSRSSISYNINADSPAASSQSTPVVATAGTPLSASFLKGESGSNHATPTSTTSANRTGAGTKKNKKGGEDSETEGRDAKKVRTNFGVTRK</sequence>
<dbReference type="GO" id="GO:0005634">
    <property type="term" value="C:nucleus"/>
    <property type="evidence" value="ECO:0007669"/>
    <property type="project" value="UniProtKB-SubCell"/>
</dbReference>
<feature type="compositionally biased region" description="Polar residues" evidence="10">
    <location>
        <begin position="72"/>
        <end position="81"/>
    </location>
</feature>
<dbReference type="Pfam" id="PF09340">
    <property type="entry name" value="NuA4"/>
    <property type="match status" value="1"/>
</dbReference>
<feature type="non-terminal residue" evidence="11">
    <location>
        <position position="1"/>
    </location>
</feature>
<feature type="region of interest" description="Disordered" evidence="10">
    <location>
        <begin position="129"/>
        <end position="185"/>
    </location>
</feature>